<dbReference type="Gene3D" id="1.10.10.10">
    <property type="entry name" value="Winged helix-like DNA-binding domain superfamily/Winged helix DNA-binding domain"/>
    <property type="match status" value="1"/>
</dbReference>
<evidence type="ECO:0000259" key="4">
    <source>
        <dbReference type="SMART" id="SM00421"/>
    </source>
</evidence>
<dbReference type="InterPro" id="IPR011123">
    <property type="entry name" value="Y_Y_Y"/>
</dbReference>
<evidence type="ECO:0000256" key="3">
    <source>
        <dbReference type="SAM" id="SignalP"/>
    </source>
</evidence>
<feature type="coiled-coil region" evidence="1">
    <location>
        <begin position="762"/>
        <end position="798"/>
    </location>
</feature>
<keyword evidence="1" id="KW-0175">Coiled coil</keyword>
<protein>
    <submittedName>
        <fullName evidence="5">LuxR family transcriptional regulator</fullName>
    </submittedName>
</protein>
<reference evidence="5 6" key="1">
    <citation type="submission" date="2021-03" db="EMBL/GenBank/DDBJ databases">
        <title>Complete genome of Polaribacter_sp.SM13.</title>
        <authorList>
            <person name="Jeong S.W."/>
            <person name="Bae J.W."/>
        </authorList>
    </citation>
    <scope>NUCLEOTIDE SEQUENCE [LARGE SCALE GENOMIC DNA]</scope>
    <source>
        <strain evidence="5 6">SM13</strain>
    </source>
</reference>
<feature type="domain" description="HTH luxR-type" evidence="4">
    <location>
        <begin position="874"/>
        <end position="931"/>
    </location>
</feature>
<dbReference type="Gene3D" id="2.130.10.10">
    <property type="entry name" value="YVTN repeat-like/Quinoprotein amine dehydrogenase"/>
    <property type="match status" value="2"/>
</dbReference>
<organism evidence="5 6">
    <name type="scientific">Polaribacter cellanae</name>
    <dbReference type="NCBI Taxonomy" id="2818493"/>
    <lineage>
        <taxon>Bacteria</taxon>
        <taxon>Pseudomonadati</taxon>
        <taxon>Bacteroidota</taxon>
        <taxon>Flavobacteriia</taxon>
        <taxon>Flavobacteriales</taxon>
        <taxon>Flavobacteriaceae</taxon>
    </lineage>
</organism>
<feature type="transmembrane region" description="Helical" evidence="2">
    <location>
        <begin position="732"/>
        <end position="753"/>
    </location>
</feature>
<dbReference type="EMBL" id="CP071869">
    <property type="protein sequence ID" value="QTE22465.1"/>
    <property type="molecule type" value="Genomic_DNA"/>
</dbReference>
<dbReference type="KEGG" id="pcea:J3359_16930"/>
<name>A0A975CNI1_9FLAO</name>
<dbReference type="GO" id="GO:0003677">
    <property type="term" value="F:DNA binding"/>
    <property type="evidence" value="ECO:0007669"/>
    <property type="project" value="InterPro"/>
</dbReference>
<dbReference type="RefSeq" id="WP_208078282.1">
    <property type="nucleotide sequence ID" value="NZ_CP071869.1"/>
</dbReference>
<dbReference type="AlphaFoldDB" id="A0A975CNI1"/>
<evidence type="ECO:0000313" key="5">
    <source>
        <dbReference type="EMBL" id="QTE22465.1"/>
    </source>
</evidence>
<keyword evidence="2" id="KW-0812">Transmembrane</keyword>
<dbReference type="InterPro" id="IPR015943">
    <property type="entry name" value="WD40/YVTN_repeat-like_dom_sf"/>
</dbReference>
<keyword evidence="6" id="KW-1185">Reference proteome</keyword>
<keyword evidence="2" id="KW-1133">Transmembrane helix</keyword>
<accession>A0A975CNI1</accession>
<sequence length="934" mass="108687">MIRFKNIFLFFFFLSTIQVFQAQEIPPIHNFTTEDYGAENQNWSISQAENKYIYVANNKGLLEYNGENWQLYPTPNETILRSVKCIGDKVFTGFYRDFGYWQKNEFGILEFTSIVDAKKIEMLEDEQIWEIVELDGWVLFKSLQKIYIYNLKTGILKIIEADNLIAKIVSLNGFIYFQELGKGLFKIENGEPELISSATVLKENRITEIFLKEEKLFFITQKKGFYFLENSQLKKWTISADKFLEVNTIYSAKLLRDNKMVLGSVSNGIIYLNEKGEIESQINQNLGLANNTVLSIFEDIDSNIWLGLDNGINFLNFKSPFKLFVNKDLFLGTIYTSTLFKGNLYLGTNQGLFYKKYNSNDNFQFVKNTQGQVWSLKIIDNQLFCGHDSGTFLIKENKAELIVNIQGSWDVKKLDDTTLIQGNYDGLYVLKRENNKWSLKNKIDGFENSARYFLLLDNNRIFVNHEYKGVFKLKINKNYSSVLENIKEGTLQKGIHSSLIKHKNEILYASKKGVYKYLKTSNNFVLDTLYSKLIPEKDFITAKLISDPATNKLWSFTKKGLRFLNPGQFSNNPSLDLIPLRNTLFKGASGFENILHLEKKKYLVGATNGYVTLDLSLFTVPKSFTVDITKIYNYELDQPSKNVSLTEKVDFKNEENSIEFFYSVPNFTKSSNILYQHKLEGYNSKWSDFSQSNFVFFENLPFGDYTFKVRASVGGELSENIAEFQFKIEKPWYLSTLLIVIYVILFLLIIYAWHRASKKHYIKQQEKLLDKAQKELELKELESSQKIIKLNNEKLRNDIESKSRELATSTMSIIKKNEFLNTIKKELLEGKMQSIDKVVKIIDKNMTNTDDWKMFQEAFNNADKKFLKKMKAKHPELTPNDLRLCAYLRLNLSSKEIAPLLNISPRSVEVKRYRLRKKMNLGHDENLTNYILEI</sequence>
<dbReference type="InterPro" id="IPR036388">
    <property type="entry name" value="WH-like_DNA-bd_sf"/>
</dbReference>
<proteinExistence type="predicted"/>
<dbReference type="InterPro" id="IPR013783">
    <property type="entry name" value="Ig-like_fold"/>
</dbReference>
<dbReference type="GO" id="GO:0006355">
    <property type="term" value="P:regulation of DNA-templated transcription"/>
    <property type="evidence" value="ECO:0007669"/>
    <property type="project" value="InterPro"/>
</dbReference>
<dbReference type="InterPro" id="IPR000792">
    <property type="entry name" value="Tscrpt_reg_LuxR_C"/>
</dbReference>
<dbReference type="Pfam" id="PF07495">
    <property type="entry name" value="Y_Y_Y"/>
    <property type="match status" value="1"/>
</dbReference>
<dbReference type="Gene3D" id="2.60.40.10">
    <property type="entry name" value="Immunoglobulins"/>
    <property type="match status" value="1"/>
</dbReference>
<keyword evidence="2" id="KW-0472">Membrane</keyword>
<feature type="chain" id="PRO_5038030629" evidence="3">
    <location>
        <begin position="22"/>
        <end position="934"/>
    </location>
</feature>
<dbReference type="Pfam" id="PF00196">
    <property type="entry name" value="GerE"/>
    <property type="match status" value="1"/>
</dbReference>
<dbReference type="InterPro" id="IPR016032">
    <property type="entry name" value="Sig_transdc_resp-reg_C-effctor"/>
</dbReference>
<evidence type="ECO:0000313" key="6">
    <source>
        <dbReference type="Proteomes" id="UP000663920"/>
    </source>
</evidence>
<evidence type="ECO:0000256" key="1">
    <source>
        <dbReference type="SAM" id="Coils"/>
    </source>
</evidence>
<evidence type="ECO:0000256" key="2">
    <source>
        <dbReference type="SAM" id="Phobius"/>
    </source>
</evidence>
<dbReference type="SMART" id="SM00421">
    <property type="entry name" value="HTH_LUXR"/>
    <property type="match status" value="1"/>
</dbReference>
<dbReference type="Proteomes" id="UP000663920">
    <property type="component" value="Chromosome"/>
</dbReference>
<feature type="signal peptide" evidence="3">
    <location>
        <begin position="1"/>
        <end position="21"/>
    </location>
</feature>
<dbReference type="SUPFAM" id="SSF46894">
    <property type="entry name" value="C-terminal effector domain of the bipartite response regulators"/>
    <property type="match status" value="1"/>
</dbReference>
<keyword evidence="3" id="KW-0732">Signal</keyword>
<gene>
    <name evidence="5" type="ORF">J3359_16930</name>
</gene>